<dbReference type="GO" id="GO:0008757">
    <property type="term" value="F:S-adenosylmethionine-dependent methyltransferase activity"/>
    <property type="evidence" value="ECO:0007669"/>
    <property type="project" value="TreeGrafter"/>
</dbReference>
<evidence type="ECO:0000256" key="4">
    <source>
        <dbReference type="ARBA" id="ARBA00022691"/>
    </source>
</evidence>
<evidence type="ECO:0000256" key="1">
    <source>
        <dbReference type="ARBA" id="ARBA00006149"/>
    </source>
</evidence>
<dbReference type="PANTHER" id="PTHR45875">
    <property type="entry name" value="METHYLTRANSFERASE N6AMT1"/>
    <property type="match status" value="1"/>
</dbReference>
<dbReference type="GO" id="GO:0032259">
    <property type="term" value="P:methylation"/>
    <property type="evidence" value="ECO:0007669"/>
    <property type="project" value="UniProtKB-KW"/>
</dbReference>
<dbReference type="InterPro" id="IPR029063">
    <property type="entry name" value="SAM-dependent_MTases_sf"/>
</dbReference>
<sequence>MTAPRIFPCTDNLTREDFRNGVYDPDSDSFCLMDAIEKDWETIRKNGIPHVIFDFGSGSGILSAHFRMLLDTIERTNHMSVFYCLDINPYATRASLNTLRHNPVTANCPAEALCCDVSRVESLKRFYGMADIILWNPPYVPSVDDPSGDYACAGGTDGTAFIRQMFPTAVRLLSSSGYLYVLLIEQNNPSKIAEFFCETYKLWVDVVFQRLSGERYTILRFRKPK</sequence>
<comment type="similarity">
    <text evidence="1">Belongs to the eukaryotic/archaeal PrmC-related family.</text>
</comment>
<evidence type="ECO:0000313" key="6">
    <source>
        <dbReference type="EMBL" id="CAE2308040.1"/>
    </source>
</evidence>
<dbReference type="SUPFAM" id="SSF53335">
    <property type="entry name" value="S-adenosyl-L-methionine-dependent methyltransferases"/>
    <property type="match status" value="1"/>
</dbReference>
<evidence type="ECO:0000256" key="2">
    <source>
        <dbReference type="ARBA" id="ARBA00022603"/>
    </source>
</evidence>
<evidence type="ECO:0000259" key="5">
    <source>
        <dbReference type="Pfam" id="PF05175"/>
    </source>
</evidence>
<keyword evidence="3" id="KW-0808">Transferase</keyword>
<dbReference type="InterPro" id="IPR007848">
    <property type="entry name" value="Small_mtfrase_dom"/>
</dbReference>
<dbReference type="Gene3D" id="3.40.50.150">
    <property type="entry name" value="Vaccinia Virus protein VP39"/>
    <property type="match status" value="1"/>
</dbReference>
<reference evidence="6" key="1">
    <citation type="submission" date="2021-01" db="EMBL/GenBank/DDBJ databases">
        <authorList>
            <person name="Corre E."/>
            <person name="Pelletier E."/>
            <person name="Niang G."/>
            <person name="Scheremetjew M."/>
            <person name="Finn R."/>
            <person name="Kale V."/>
            <person name="Holt S."/>
            <person name="Cochrane G."/>
            <person name="Meng A."/>
            <person name="Brown T."/>
            <person name="Cohen L."/>
        </authorList>
    </citation>
    <scope>NUCLEOTIDE SEQUENCE</scope>
    <source>
        <strain evidence="6">SoJaBio B1-5/56/2</strain>
    </source>
</reference>
<keyword evidence="4" id="KW-0949">S-adenosyl-L-methionine</keyword>
<dbReference type="Pfam" id="PF05175">
    <property type="entry name" value="MTS"/>
    <property type="match status" value="1"/>
</dbReference>
<evidence type="ECO:0000256" key="3">
    <source>
        <dbReference type="ARBA" id="ARBA00022679"/>
    </source>
</evidence>
<proteinExistence type="inferred from homology"/>
<dbReference type="GO" id="GO:0008276">
    <property type="term" value="F:protein methyltransferase activity"/>
    <property type="evidence" value="ECO:0007669"/>
    <property type="project" value="TreeGrafter"/>
</dbReference>
<dbReference type="GO" id="GO:0035657">
    <property type="term" value="C:eRF1 methyltransferase complex"/>
    <property type="evidence" value="ECO:0007669"/>
    <property type="project" value="TreeGrafter"/>
</dbReference>
<dbReference type="GO" id="GO:0003676">
    <property type="term" value="F:nucleic acid binding"/>
    <property type="evidence" value="ECO:0007669"/>
    <property type="project" value="InterPro"/>
</dbReference>
<dbReference type="PROSITE" id="PS00092">
    <property type="entry name" value="N6_MTASE"/>
    <property type="match status" value="1"/>
</dbReference>
<feature type="domain" description="Methyltransferase small" evidence="5">
    <location>
        <begin position="46"/>
        <end position="196"/>
    </location>
</feature>
<dbReference type="InterPro" id="IPR052190">
    <property type="entry name" value="Euk-Arch_PrmC-MTase"/>
</dbReference>
<name>A0A7S4KWX7_9EUKA</name>
<dbReference type="EMBL" id="HBKR01019137">
    <property type="protein sequence ID" value="CAE2308040.1"/>
    <property type="molecule type" value="Transcribed_RNA"/>
</dbReference>
<keyword evidence="2" id="KW-0489">Methyltransferase</keyword>
<organism evidence="6">
    <name type="scientific">Paramoeba aestuarina</name>
    <dbReference type="NCBI Taxonomy" id="180227"/>
    <lineage>
        <taxon>Eukaryota</taxon>
        <taxon>Amoebozoa</taxon>
        <taxon>Discosea</taxon>
        <taxon>Flabellinia</taxon>
        <taxon>Dactylopodida</taxon>
        <taxon>Paramoebidae</taxon>
        <taxon>Paramoeba</taxon>
    </lineage>
</organism>
<dbReference type="PANTHER" id="PTHR45875:SF1">
    <property type="entry name" value="METHYLTRANSFERASE N6AMT1"/>
    <property type="match status" value="1"/>
</dbReference>
<dbReference type="InterPro" id="IPR002052">
    <property type="entry name" value="DNA_methylase_N6_adenine_CS"/>
</dbReference>
<accession>A0A7S4KWX7</accession>
<gene>
    <name evidence="6" type="ORF">NAES01612_LOCUS12547</name>
</gene>
<protein>
    <recommendedName>
        <fullName evidence="5">Methyltransferase small domain-containing protein</fullName>
    </recommendedName>
</protein>
<dbReference type="AlphaFoldDB" id="A0A7S4KWX7"/>